<feature type="region of interest" description="Disordered" evidence="1">
    <location>
        <begin position="21"/>
        <end position="85"/>
    </location>
</feature>
<feature type="non-terminal residue" evidence="2">
    <location>
        <position position="121"/>
    </location>
</feature>
<dbReference type="OrthoDB" id="3270652at2759"/>
<dbReference type="KEGG" id="sla:SERLADRAFT_480528"/>
<evidence type="ECO:0000256" key="1">
    <source>
        <dbReference type="SAM" id="MobiDB-lite"/>
    </source>
</evidence>
<name>F8PDP4_SERL9</name>
<protein>
    <submittedName>
        <fullName evidence="2">Uncharacterized protein</fullName>
    </submittedName>
</protein>
<evidence type="ECO:0000313" key="2">
    <source>
        <dbReference type="EMBL" id="EGO18864.1"/>
    </source>
</evidence>
<sequence>CSKQETKEQLDFSTPSITTNIDKVSLEDGEITEENNSAVASTPVTAGTQQSSTSPTCSGLPSPVEGPVSPADAHQSKAASLSSEEFERAKSVVLDLLGWGVTPEYLVDYTDLHLRLPANII</sequence>
<dbReference type="EMBL" id="GL945446">
    <property type="protein sequence ID" value="EGO18864.1"/>
    <property type="molecule type" value="Genomic_DNA"/>
</dbReference>
<dbReference type="GeneID" id="18821543"/>
<proteinExistence type="predicted"/>
<feature type="compositionally biased region" description="Polar residues" evidence="1">
    <location>
        <begin position="34"/>
        <end position="59"/>
    </location>
</feature>
<dbReference type="RefSeq" id="XP_007324517.1">
    <property type="nucleotide sequence ID" value="XM_007324455.1"/>
</dbReference>
<dbReference type="AlphaFoldDB" id="F8PDP4"/>
<feature type="non-terminal residue" evidence="2">
    <location>
        <position position="1"/>
    </location>
</feature>
<organism>
    <name type="scientific">Serpula lacrymans var. lacrymans (strain S7.9)</name>
    <name type="common">Dry rot fungus</name>
    <dbReference type="NCBI Taxonomy" id="578457"/>
    <lineage>
        <taxon>Eukaryota</taxon>
        <taxon>Fungi</taxon>
        <taxon>Dikarya</taxon>
        <taxon>Basidiomycota</taxon>
        <taxon>Agaricomycotina</taxon>
        <taxon>Agaricomycetes</taxon>
        <taxon>Agaricomycetidae</taxon>
        <taxon>Boletales</taxon>
        <taxon>Coniophorineae</taxon>
        <taxon>Serpulaceae</taxon>
        <taxon>Serpula</taxon>
    </lineage>
</organism>
<gene>
    <name evidence="2" type="ORF">SERLADRAFT_480528</name>
</gene>
<dbReference type="Proteomes" id="UP000008064">
    <property type="component" value="Unassembled WGS sequence"/>
</dbReference>
<accession>F8PDP4</accession>
<reference evidence="2" key="1">
    <citation type="submission" date="2011-04" db="EMBL/GenBank/DDBJ databases">
        <title>Evolution of plant cell wall degrading machinery underlies the functional diversity of forest fungi.</title>
        <authorList>
            <consortium name="US DOE Joint Genome Institute (JGI-PGF)"/>
            <person name="Eastwood D.C."/>
            <person name="Floudas D."/>
            <person name="Binder M."/>
            <person name="Majcherczyk A."/>
            <person name="Schneider P."/>
            <person name="Aerts A."/>
            <person name="Asiegbu F.O."/>
            <person name="Baker S.E."/>
            <person name="Barry K."/>
            <person name="Bendiksby M."/>
            <person name="Blumentritt M."/>
            <person name="Coutinho P.M."/>
            <person name="Cullen D."/>
            <person name="Cullen D."/>
            <person name="Gathman A."/>
            <person name="Goodell B."/>
            <person name="Henrissat B."/>
            <person name="Ihrmark K."/>
            <person name="Kauserud H."/>
            <person name="Kohler A."/>
            <person name="LaButti K."/>
            <person name="Lapidus A."/>
            <person name="Lavin J.L."/>
            <person name="Lee Y.-H."/>
            <person name="Lindquist E."/>
            <person name="Lilly W."/>
            <person name="Lucas S."/>
            <person name="Morin E."/>
            <person name="Murat C."/>
            <person name="Oguiza J.A."/>
            <person name="Park J."/>
            <person name="Pisabarro A.G."/>
            <person name="Riley R."/>
            <person name="Rosling A."/>
            <person name="Salamov A."/>
            <person name="Schmidt O."/>
            <person name="Schmutz J."/>
            <person name="Skrede I."/>
            <person name="Stenlid J."/>
            <person name="Wiebenga A."/>
            <person name="Xie X."/>
            <person name="Kues U."/>
            <person name="Hibbett D.S."/>
            <person name="Hoffmeister D."/>
            <person name="Hogberg N."/>
            <person name="Martin F."/>
            <person name="Grigoriev I.V."/>
            <person name="Watkinson S.C."/>
        </authorList>
    </citation>
    <scope>NUCLEOTIDE SEQUENCE</scope>
    <source>
        <strain evidence="2">S7.9</strain>
    </source>
</reference>
<dbReference type="HOGENOM" id="CLU_2043761_0_0_1"/>